<dbReference type="Proteomes" id="UP001152320">
    <property type="component" value="Chromosome 1"/>
</dbReference>
<organism evidence="2 3">
    <name type="scientific">Holothuria leucospilota</name>
    <name type="common">Black long sea cucumber</name>
    <name type="synonym">Mertensiothuria leucospilota</name>
    <dbReference type="NCBI Taxonomy" id="206669"/>
    <lineage>
        <taxon>Eukaryota</taxon>
        <taxon>Metazoa</taxon>
        <taxon>Echinodermata</taxon>
        <taxon>Eleutherozoa</taxon>
        <taxon>Echinozoa</taxon>
        <taxon>Holothuroidea</taxon>
        <taxon>Aspidochirotacea</taxon>
        <taxon>Aspidochirotida</taxon>
        <taxon>Holothuriidae</taxon>
        <taxon>Holothuria</taxon>
    </lineage>
</organism>
<evidence type="ECO:0000256" key="1">
    <source>
        <dbReference type="SAM" id="MobiDB-lite"/>
    </source>
</evidence>
<evidence type="ECO:0000313" key="2">
    <source>
        <dbReference type="EMBL" id="KAJ8050899.1"/>
    </source>
</evidence>
<feature type="region of interest" description="Disordered" evidence="1">
    <location>
        <begin position="47"/>
        <end position="80"/>
    </location>
</feature>
<feature type="compositionally biased region" description="Acidic residues" evidence="1">
    <location>
        <begin position="62"/>
        <end position="75"/>
    </location>
</feature>
<dbReference type="EMBL" id="JAIZAY010000001">
    <property type="protein sequence ID" value="KAJ8050899.1"/>
    <property type="molecule type" value="Genomic_DNA"/>
</dbReference>
<keyword evidence="3" id="KW-1185">Reference proteome</keyword>
<accession>A0A9Q1CUD8</accession>
<sequence length="100" mass="11440">MFQEVEPVAFSIQWCLSKQWISFSDFHQLLHLLVMVLRGSVHTQQSQGNKAARLAQGKDQVVDFEDESDEEEDGDGISVMTPQEEKHLKACLLETLKEYS</sequence>
<dbReference type="AlphaFoldDB" id="A0A9Q1CUD8"/>
<name>A0A9Q1CUD8_HOLLE</name>
<gene>
    <name evidence="2" type="ORF">HOLleu_04275</name>
</gene>
<protein>
    <submittedName>
        <fullName evidence="2">Uncharacterized protein</fullName>
    </submittedName>
</protein>
<comment type="caution">
    <text evidence="2">The sequence shown here is derived from an EMBL/GenBank/DDBJ whole genome shotgun (WGS) entry which is preliminary data.</text>
</comment>
<proteinExistence type="predicted"/>
<dbReference type="OrthoDB" id="10263978at2759"/>
<reference evidence="2" key="1">
    <citation type="submission" date="2021-10" db="EMBL/GenBank/DDBJ databases">
        <title>Tropical sea cucumber genome reveals ecological adaptation and Cuvierian tubules defense mechanism.</title>
        <authorList>
            <person name="Chen T."/>
        </authorList>
    </citation>
    <scope>NUCLEOTIDE SEQUENCE</scope>
    <source>
        <strain evidence="2">Nanhai2018</strain>
        <tissue evidence="2">Muscle</tissue>
    </source>
</reference>
<evidence type="ECO:0000313" key="3">
    <source>
        <dbReference type="Proteomes" id="UP001152320"/>
    </source>
</evidence>